<dbReference type="EMBL" id="JAACXV010014096">
    <property type="protein sequence ID" value="KAF7270414.1"/>
    <property type="molecule type" value="Genomic_DNA"/>
</dbReference>
<protein>
    <submittedName>
        <fullName evidence="2">Uncharacterized protein</fullName>
    </submittedName>
</protein>
<evidence type="ECO:0000313" key="2">
    <source>
        <dbReference type="EMBL" id="KAF7270414.1"/>
    </source>
</evidence>
<reference evidence="2" key="1">
    <citation type="submission" date="2020-08" db="EMBL/GenBank/DDBJ databases">
        <title>Genome sequencing and assembly of the red palm weevil Rhynchophorus ferrugineus.</title>
        <authorList>
            <person name="Dias G.B."/>
            <person name="Bergman C.M."/>
            <person name="Manee M."/>
        </authorList>
    </citation>
    <scope>NUCLEOTIDE SEQUENCE</scope>
    <source>
        <strain evidence="2">AA-2017</strain>
        <tissue evidence="2">Whole larva</tissue>
    </source>
</reference>
<feature type="region of interest" description="Disordered" evidence="1">
    <location>
        <begin position="1"/>
        <end position="37"/>
    </location>
</feature>
<evidence type="ECO:0000313" key="3">
    <source>
        <dbReference type="Proteomes" id="UP000625711"/>
    </source>
</evidence>
<sequence length="108" mass="11836">MRARSGKLKAASPKDRRRAASSASAARRYADDSAGPLSYLNATPVCRYKEKASSRWSKWMGIDKGTPGRPAKFKLRHVEISPVFFCRGGGAEGNYYVCASLYLETAAQ</sequence>
<dbReference type="Proteomes" id="UP000625711">
    <property type="component" value="Unassembled WGS sequence"/>
</dbReference>
<keyword evidence="3" id="KW-1185">Reference proteome</keyword>
<organism evidence="2 3">
    <name type="scientific">Rhynchophorus ferrugineus</name>
    <name type="common">Red palm weevil</name>
    <name type="synonym">Curculio ferrugineus</name>
    <dbReference type="NCBI Taxonomy" id="354439"/>
    <lineage>
        <taxon>Eukaryota</taxon>
        <taxon>Metazoa</taxon>
        <taxon>Ecdysozoa</taxon>
        <taxon>Arthropoda</taxon>
        <taxon>Hexapoda</taxon>
        <taxon>Insecta</taxon>
        <taxon>Pterygota</taxon>
        <taxon>Neoptera</taxon>
        <taxon>Endopterygota</taxon>
        <taxon>Coleoptera</taxon>
        <taxon>Polyphaga</taxon>
        <taxon>Cucujiformia</taxon>
        <taxon>Curculionidae</taxon>
        <taxon>Dryophthorinae</taxon>
        <taxon>Rhynchophorus</taxon>
    </lineage>
</organism>
<comment type="caution">
    <text evidence="2">The sequence shown here is derived from an EMBL/GenBank/DDBJ whole genome shotgun (WGS) entry which is preliminary data.</text>
</comment>
<gene>
    <name evidence="2" type="ORF">GWI33_016609</name>
</gene>
<dbReference type="AlphaFoldDB" id="A0A834HYA5"/>
<evidence type="ECO:0000256" key="1">
    <source>
        <dbReference type="SAM" id="MobiDB-lite"/>
    </source>
</evidence>
<proteinExistence type="predicted"/>
<name>A0A834HYA5_RHYFE</name>
<accession>A0A834HYA5</accession>